<gene>
    <name evidence="8" type="ORF">IWQ62_003870</name>
</gene>
<evidence type="ECO:0000256" key="4">
    <source>
        <dbReference type="ARBA" id="ARBA00022989"/>
    </source>
</evidence>
<evidence type="ECO:0000313" key="8">
    <source>
        <dbReference type="EMBL" id="KAJ1961437.1"/>
    </source>
</evidence>
<dbReference type="OrthoDB" id="199599at2759"/>
<comment type="subcellular location">
    <subcellularLocation>
        <location evidence="1">Cell membrane</location>
        <topology evidence="1">Multi-pass membrane protein</topology>
    </subcellularLocation>
</comment>
<dbReference type="InterPro" id="IPR052053">
    <property type="entry name" value="IM_YidH-like"/>
</dbReference>
<evidence type="ECO:0000256" key="5">
    <source>
        <dbReference type="ARBA" id="ARBA00023136"/>
    </source>
</evidence>
<keyword evidence="2" id="KW-1003">Cell membrane</keyword>
<evidence type="ECO:0000259" key="7">
    <source>
        <dbReference type="Pfam" id="PF02656"/>
    </source>
</evidence>
<dbReference type="AlphaFoldDB" id="A0A9W8AN13"/>
<feature type="transmembrane region" description="Helical" evidence="6">
    <location>
        <begin position="78"/>
        <end position="100"/>
    </location>
</feature>
<evidence type="ECO:0000256" key="1">
    <source>
        <dbReference type="ARBA" id="ARBA00004651"/>
    </source>
</evidence>
<keyword evidence="4 6" id="KW-1133">Transmembrane helix</keyword>
<evidence type="ECO:0000256" key="6">
    <source>
        <dbReference type="SAM" id="Phobius"/>
    </source>
</evidence>
<dbReference type="PANTHER" id="PTHR34187:SF2">
    <property type="entry name" value="DUF202 DOMAIN-CONTAINING PROTEIN"/>
    <property type="match status" value="1"/>
</dbReference>
<dbReference type="PANTHER" id="PTHR34187">
    <property type="entry name" value="FGR18P"/>
    <property type="match status" value="1"/>
</dbReference>
<proteinExistence type="predicted"/>
<keyword evidence="9" id="KW-1185">Reference proteome</keyword>
<reference evidence="8" key="1">
    <citation type="submission" date="2022-07" db="EMBL/GenBank/DDBJ databases">
        <title>Phylogenomic reconstructions and comparative analyses of Kickxellomycotina fungi.</title>
        <authorList>
            <person name="Reynolds N.K."/>
            <person name="Stajich J.E."/>
            <person name="Barry K."/>
            <person name="Grigoriev I.V."/>
            <person name="Crous P."/>
            <person name="Smith M.E."/>
        </authorList>
    </citation>
    <scope>NUCLEOTIDE SEQUENCE</scope>
    <source>
        <strain evidence="8">RSA 1196</strain>
    </source>
</reference>
<comment type="caution">
    <text evidence="8">The sequence shown here is derived from an EMBL/GenBank/DDBJ whole genome shotgun (WGS) entry which is preliminary data.</text>
</comment>
<sequence>MVDNVGSNARDHMSNERTFLSWIRTSTSMLTVGVAITQLFRLSKLINMGRSATSDANEDPSASDPSGFQEADAIIGRVMGIGFIVLAGILIVIGCTRYFLTQHHLLHGYYSASRSVIVLVTFAIIAMMVCLVAIVLKSFFVA</sequence>
<dbReference type="InterPro" id="IPR003807">
    <property type="entry name" value="DUF202"/>
</dbReference>
<organism evidence="8 9">
    <name type="scientific">Dispira parvispora</name>
    <dbReference type="NCBI Taxonomy" id="1520584"/>
    <lineage>
        <taxon>Eukaryota</taxon>
        <taxon>Fungi</taxon>
        <taxon>Fungi incertae sedis</taxon>
        <taxon>Zoopagomycota</taxon>
        <taxon>Kickxellomycotina</taxon>
        <taxon>Dimargaritomycetes</taxon>
        <taxon>Dimargaritales</taxon>
        <taxon>Dimargaritaceae</taxon>
        <taxon>Dispira</taxon>
    </lineage>
</organism>
<evidence type="ECO:0000256" key="2">
    <source>
        <dbReference type="ARBA" id="ARBA00022475"/>
    </source>
</evidence>
<protein>
    <recommendedName>
        <fullName evidence="7">DUF202 domain-containing protein</fullName>
    </recommendedName>
</protein>
<dbReference type="Pfam" id="PF02656">
    <property type="entry name" value="DUF202"/>
    <property type="match status" value="1"/>
</dbReference>
<feature type="transmembrane region" description="Helical" evidence="6">
    <location>
        <begin position="20"/>
        <end position="40"/>
    </location>
</feature>
<accession>A0A9W8AN13</accession>
<dbReference type="GO" id="GO:0005886">
    <property type="term" value="C:plasma membrane"/>
    <property type="evidence" value="ECO:0007669"/>
    <property type="project" value="UniProtKB-SubCell"/>
</dbReference>
<dbReference type="EMBL" id="JANBPY010001140">
    <property type="protein sequence ID" value="KAJ1961437.1"/>
    <property type="molecule type" value="Genomic_DNA"/>
</dbReference>
<feature type="domain" description="DUF202" evidence="7">
    <location>
        <begin position="10"/>
        <end position="103"/>
    </location>
</feature>
<keyword evidence="5 6" id="KW-0472">Membrane</keyword>
<evidence type="ECO:0000313" key="9">
    <source>
        <dbReference type="Proteomes" id="UP001150925"/>
    </source>
</evidence>
<name>A0A9W8AN13_9FUNG</name>
<keyword evidence="3 6" id="KW-0812">Transmembrane</keyword>
<dbReference type="Proteomes" id="UP001150925">
    <property type="component" value="Unassembled WGS sequence"/>
</dbReference>
<feature type="transmembrane region" description="Helical" evidence="6">
    <location>
        <begin position="112"/>
        <end position="136"/>
    </location>
</feature>
<evidence type="ECO:0000256" key="3">
    <source>
        <dbReference type="ARBA" id="ARBA00022692"/>
    </source>
</evidence>